<dbReference type="OrthoDB" id="9808843at2"/>
<dbReference type="SMART" id="SM00448">
    <property type="entry name" value="REC"/>
    <property type="match status" value="1"/>
</dbReference>
<evidence type="ECO:0000259" key="7">
    <source>
        <dbReference type="PROSITE" id="PS50110"/>
    </source>
</evidence>
<dbReference type="PRINTS" id="PR00038">
    <property type="entry name" value="HTHLUXR"/>
</dbReference>
<dbReference type="SUPFAM" id="SSF52172">
    <property type="entry name" value="CheY-like"/>
    <property type="match status" value="1"/>
</dbReference>
<dbReference type="Pfam" id="PF00072">
    <property type="entry name" value="Response_reg"/>
    <property type="match status" value="1"/>
</dbReference>
<evidence type="ECO:0000256" key="1">
    <source>
        <dbReference type="ARBA" id="ARBA00022553"/>
    </source>
</evidence>
<dbReference type="Pfam" id="PF00196">
    <property type="entry name" value="GerE"/>
    <property type="match status" value="1"/>
</dbReference>
<dbReference type="SMART" id="SM00421">
    <property type="entry name" value="HTH_LUXR"/>
    <property type="match status" value="1"/>
</dbReference>
<dbReference type="CDD" id="cd17535">
    <property type="entry name" value="REC_NarL-like"/>
    <property type="match status" value="1"/>
</dbReference>
<dbReference type="Gene3D" id="3.40.50.2300">
    <property type="match status" value="1"/>
</dbReference>
<dbReference type="InterPro" id="IPR039420">
    <property type="entry name" value="WalR-like"/>
</dbReference>
<dbReference type="AlphaFoldDB" id="A0A371P3G7"/>
<gene>
    <name evidence="8" type="ORF">DX116_15105</name>
</gene>
<keyword evidence="3 8" id="KW-0238">DNA-binding</keyword>
<evidence type="ECO:0000256" key="4">
    <source>
        <dbReference type="ARBA" id="ARBA00023163"/>
    </source>
</evidence>
<evidence type="ECO:0000313" key="9">
    <source>
        <dbReference type="Proteomes" id="UP000265581"/>
    </source>
</evidence>
<dbReference type="GO" id="GO:0006355">
    <property type="term" value="P:regulation of DNA-templated transcription"/>
    <property type="evidence" value="ECO:0007669"/>
    <property type="project" value="InterPro"/>
</dbReference>
<keyword evidence="4" id="KW-0804">Transcription</keyword>
<sequence length="229" mass="24445">MTEPRTTGDDAVVKVLVADDQALVRTGFAMILSAETDLAVVGEADDGDVAVRQAVELRPDVVLMDVQMPRMDGIEATRQVIEAVPGCKVLILTTFDDDDYLFAALQAGASGFMLKNCPPADLVAAIRVVAQGHSLLAPEVTQRVIARSTGRQRAQSAPGLAELTEREEDVLVAMGRGLSNGEIARQLFVSEATVKSHVSRVLAKLAVRDRVQAVIVAHESGLMDERDSG</sequence>
<dbReference type="InterPro" id="IPR001789">
    <property type="entry name" value="Sig_transdc_resp-reg_receiver"/>
</dbReference>
<feature type="domain" description="Response regulatory" evidence="7">
    <location>
        <begin position="14"/>
        <end position="130"/>
    </location>
</feature>
<reference evidence="8 9" key="1">
    <citation type="submission" date="2018-08" db="EMBL/GenBank/DDBJ databases">
        <title>Aeromicrobium sp. M2KJ-4, whole genome shotgun sequence.</title>
        <authorList>
            <person name="Tuo L."/>
        </authorList>
    </citation>
    <scope>NUCLEOTIDE SEQUENCE [LARGE SCALE GENOMIC DNA]</scope>
    <source>
        <strain evidence="8 9">M2KJ-4</strain>
    </source>
</reference>
<dbReference type="PANTHER" id="PTHR43214:SF24">
    <property type="entry name" value="TRANSCRIPTIONAL REGULATORY PROTEIN NARL-RELATED"/>
    <property type="match status" value="1"/>
</dbReference>
<dbReference type="RefSeq" id="WP_119705054.1">
    <property type="nucleotide sequence ID" value="NZ_JBHSOI010000002.1"/>
</dbReference>
<dbReference type="PROSITE" id="PS00622">
    <property type="entry name" value="HTH_LUXR_1"/>
    <property type="match status" value="1"/>
</dbReference>
<evidence type="ECO:0000256" key="5">
    <source>
        <dbReference type="PROSITE-ProRule" id="PRU00169"/>
    </source>
</evidence>
<dbReference type="PROSITE" id="PS50043">
    <property type="entry name" value="HTH_LUXR_2"/>
    <property type="match status" value="1"/>
</dbReference>
<dbReference type="InterPro" id="IPR011006">
    <property type="entry name" value="CheY-like_superfamily"/>
</dbReference>
<proteinExistence type="predicted"/>
<evidence type="ECO:0000256" key="3">
    <source>
        <dbReference type="ARBA" id="ARBA00023125"/>
    </source>
</evidence>
<dbReference type="EMBL" id="QUBR01000002">
    <property type="protein sequence ID" value="REK70461.1"/>
    <property type="molecule type" value="Genomic_DNA"/>
</dbReference>
<dbReference type="InterPro" id="IPR058245">
    <property type="entry name" value="NreC/VraR/RcsB-like_REC"/>
</dbReference>
<dbReference type="InterPro" id="IPR000792">
    <property type="entry name" value="Tscrpt_reg_LuxR_C"/>
</dbReference>
<feature type="modified residue" description="4-aspartylphosphate" evidence="5">
    <location>
        <position position="65"/>
    </location>
</feature>
<comment type="caution">
    <text evidence="8">The sequence shown here is derived from an EMBL/GenBank/DDBJ whole genome shotgun (WGS) entry which is preliminary data.</text>
</comment>
<keyword evidence="9" id="KW-1185">Reference proteome</keyword>
<feature type="domain" description="HTH luxR-type" evidence="6">
    <location>
        <begin position="156"/>
        <end position="221"/>
    </location>
</feature>
<evidence type="ECO:0000313" key="8">
    <source>
        <dbReference type="EMBL" id="REK70461.1"/>
    </source>
</evidence>
<protein>
    <submittedName>
        <fullName evidence="8">DNA-binding response regulator</fullName>
    </submittedName>
</protein>
<organism evidence="8 9">
    <name type="scientific">Aeromicrobium endophyticum</name>
    <dbReference type="NCBI Taxonomy" id="2292704"/>
    <lineage>
        <taxon>Bacteria</taxon>
        <taxon>Bacillati</taxon>
        <taxon>Actinomycetota</taxon>
        <taxon>Actinomycetes</taxon>
        <taxon>Propionibacteriales</taxon>
        <taxon>Nocardioidaceae</taxon>
        <taxon>Aeromicrobium</taxon>
    </lineage>
</organism>
<name>A0A371P3G7_9ACTN</name>
<dbReference type="CDD" id="cd06170">
    <property type="entry name" value="LuxR_C_like"/>
    <property type="match status" value="1"/>
</dbReference>
<dbReference type="PANTHER" id="PTHR43214">
    <property type="entry name" value="TWO-COMPONENT RESPONSE REGULATOR"/>
    <property type="match status" value="1"/>
</dbReference>
<dbReference type="Proteomes" id="UP000265581">
    <property type="component" value="Unassembled WGS sequence"/>
</dbReference>
<dbReference type="GO" id="GO:0003677">
    <property type="term" value="F:DNA binding"/>
    <property type="evidence" value="ECO:0007669"/>
    <property type="project" value="UniProtKB-KW"/>
</dbReference>
<dbReference type="GO" id="GO:0000160">
    <property type="term" value="P:phosphorelay signal transduction system"/>
    <property type="evidence" value="ECO:0007669"/>
    <property type="project" value="InterPro"/>
</dbReference>
<accession>A0A371P3G7</accession>
<evidence type="ECO:0000256" key="2">
    <source>
        <dbReference type="ARBA" id="ARBA00023015"/>
    </source>
</evidence>
<keyword evidence="2" id="KW-0805">Transcription regulation</keyword>
<evidence type="ECO:0000259" key="6">
    <source>
        <dbReference type="PROSITE" id="PS50043"/>
    </source>
</evidence>
<dbReference type="SUPFAM" id="SSF46894">
    <property type="entry name" value="C-terminal effector domain of the bipartite response regulators"/>
    <property type="match status" value="1"/>
</dbReference>
<dbReference type="PROSITE" id="PS50110">
    <property type="entry name" value="RESPONSE_REGULATORY"/>
    <property type="match status" value="1"/>
</dbReference>
<dbReference type="InterPro" id="IPR016032">
    <property type="entry name" value="Sig_transdc_resp-reg_C-effctor"/>
</dbReference>
<keyword evidence="1 5" id="KW-0597">Phosphoprotein</keyword>